<dbReference type="KEGG" id="git:C6V83_16320"/>
<gene>
    <name evidence="2" type="ORF">C6V83_16320</name>
</gene>
<protein>
    <submittedName>
        <fullName evidence="2">Uncharacterized protein</fullName>
    </submittedName>
</protein>
<evidence type="ECO:0000313" key="3">
    <source>
        <dbReference type="Proteomes" id="UP000239814"/>
    </source>
</evidence>
<dbReference type="PROSITE" id="PS51257">
    <property type="entry name" value="PROKAR_LIPOPROTEIN"/>
    <property type="match status" value="1"/>
</dbReference>
<evidence type="ECO:0000256" key="1">
    <source>
        <dbReference type="SAM" id="MobiDB-lite"/>
    </source>
</evidence>
<reference evidence="2 3" key="1">
    <citation type="submission" date="2018-03" db="EMBL/GenBank/DDBJ databases">
        <title>Characteristics and genome of n-alkane degrading marine bacteria Gordonia iterans isolated from crude oil contaminated in Tae-an, South Korea.</title>
        <authorList>
            <person name="Lee S.-S."/>
            <person name="Kim H."/>
        </authorList>
    </citation>
    <scope>NUCLEOTIDE SEQUENCE [LARGE SCALE GENOMIC DNA]</scope>
    <source>
        <strain evidence="2 3">Co17</strain>
    </source>
</reference>
<feature type="compositionally biased region" description="Polar residues" evidence="1">
    <location>
        <begin position="30"/>
        <end position="46"/>
    </location>
</feature>
<feature type="region of interest" description="Disordered" evidence="1">
    <location>
        <begin position="29"/>
        <end position="51"/>
    </location>
</feature>
<dbReference type="Proteomes" id="UP000239814">
    <property type="component" value="Chromosome"/>
</dbReference>
<sequence length="342" mass="35373">MSFSGRLQQVLVAVVSGLLVTTVIAGCGSSGTTSTVDASPTTQSPTAPDRPPVVVNGGSAAMQAWAADVSAGEVGRLTEKCGKYPVSYLVDRYVDADRTMLNEVLAATPSPGQVGTTWKNGAGEVIDNGSIDAVYACPQVTLAGQEQFPTDLVAHAAKRYLLLEQGRPMGPDVAASGSSETLKCGPTPPRGPFDDPAAADPDALEVGAPQDRTYGDQWPVKAGARVVYVDSRLTQLCIRAVTTGGEPYAEPGENCGTHTYEATGTQAGIFVVDGEMTCGDAVAVVNRYFSDPGLDRQGNTMSAAFDGWTCASPTAVAAREAGYSTRCANDAEGITIQLVPQS</sequence>
<keyword evidence="3" id="KW-1185">Reference proteome</keyword>
<name>A0A2S0KIR4_9ACTN</name>
<accession>A0A2S0KIR4</accession>
<organism evidence="2 3">
    <name type="scientific">Gordonia iterans</name>
    <dbReference type="NCBI Taxonomy" id="1004901"/>
    <lineage>
        <taxon>Bacteria</taxon>
        <taxon>Bacillati</taxon>
        <taxon>Actinomycetota</taxon>
        <taxon>Actinomycetes</taxon>
        <taxon>Mycobacteriales</taxon>
        <taxon>Gordoniaceae</taxon>
        <taxon>Gordonia</taxon>
    </lineage>
</organism>
<evidence type="ECO:0000313" key="2">
    <source>
        <dbReference type="EMBL" id="AVM01582.1"/>
    </source>
</evidence>
<proteinExistence type="predicted"/>
<feature type="region of interest" description="Disordered" evidence="1">
    <location>
        <begin position="171"/>
        <end position="201"/>
    </location>
</feature>
<dbReference type="EMBL" id="CP027433">
    <property type="protein sequence ID" value="AVM01582.1"/>
    <property type="molecule type" value="Genomic_DNA"/>
</dbReference>
<dbReference type="AlphaFoldDB" id="A0A2S0KIR4"/>